<dbReference type="InterPro" id="IPR026960">
    <property type="entry name" value="RVT-Znf"/>
</dbReference>
<dbReference type="AlphaFoldDB" id="A0A8X7RST6"/>
<dbReference type="OrthoDB" id="1111914at2759"/>
<dbReference type="EMBL" id="JAAMPC010000009">
    <property type="protein sequence ID" value="KAG2292653.1"/>
    <property type="molecule type" value="Genomic_DNA"/>
</dbReference>
<evidence type="ECO:0000313" key="3">
    <source>
        <dbReference type="Proteomes" id="UP000886595"/>
    </source>
</evidence>
<accession>A0A8X7RST6</accession>
<organism evidence="2 3">
    <name type="scientific">Brassica carinata</name>
    <name type="common">Ethiopian mustard</name>
    <name type="synonym">Abyssinian cabbage</name>
    <dbReference type="NCBI Taxonomy" id="52824"/>
    <lineage>
        <taxon>Eukaryota</taxon>
        <taxon>Viridiplantae</taxon>
        <taxon>Streptophyta</taxon>
        <taxon>Embryophyta</taxon>
        <taxon>Tracheophyta</taxon>
        <taxon>Spermatophyta</taxon>
        <taxon>Magnoliopsida</taxon>
        <taxon>eudicotyledons</taxon>
        <taxon>Gunneridae</taxon>
        <taxon>Pentapetalae</taxon>
        <taxon>rosids</taxon>
        <taxon>malvids</taxon>
        <taxon>Brassicales</taxon>
        <taxon>Brassicaceae</taxon>
        <taxon>Brassiceae</taxon>
        <taxon>Brassica</taxon>
    </lineage>
</organism>
<feature type="domain" description="Reverse transcriptase zinc-binding" evidence="1">
    <location>
        <begin position="578"/>
        <end position="673"/>
    </location>
</feature>
<gene>
    <name evidence="2" type="ORF">Bca52824_039322</name>
</gene>
<evidence type="ECO:0000313" key="2">
    <source>
        <dbReference type="EMBL" id="KAG2292653.1"/>
    </source>
</evidence>
<dbReference type="InterPro" id="IPR036691">
    <property type="entry name" value="Endo/exonu/phosph_ase_sf"/>
</dbReference>
<dbReference type="PANTHER" id="PTHR33116:SF80">
    <property type="entry name" value="REVERSE TRANSCRIPTASE ZINC-BINDING DOMAIN-CONTAINING PROTEIN"/>
    <property type="match status" value="1"/>
</dbReference>
<protein>
    <recommendedName>
        <fullName evidence="1">Reverse transcriptase zinc-binding domain-containing protein</fullName>
    </recommendedName>
</protein>
<reference evidence="2 3" key="1">
    <citation type="submission" date="2020-02" db="EMBL/GenBank/DDBJ databases">
        <authorList>
            <person name="Ma Q."/>
            <person name="Huang Y."/>
            <person name="Song X."/>
            <person name="Pei D."/>
        </authorList>
    </citation>
    <scope>NUCLEOTIDE SEQUENCE [LARGE SCALE GENOMIC DNA]</scope>
    <source>
        <strain evidence="2">Sxm20200214</strain>
        <tissue evidence="2">Leaf</tissue>
    </source>
</reference>
<dbReference type="SUPFAM" id="SSF56219">
    <property type="entry name" value="DNase I-like"/>
    <property type="match status" value="1"/>
</dbReference>
<keyword evidence="3" id="KW-1185">Reference proteome</keyword>
<name>A0A8X7RST6_BRACI</name>
<dbReference type="Pfam" id="PF13966">
    <property type="entry name" value="zf-RVT"/>
    <property type="match status" value="1"/>
</dbReference>
<comment type="caution">
    <text evidence="2">The sequence shown here is derived from an EMBL/GenBank/DDBJ whole genome shotgun (WGS) entry which is preliminary data.</text>
</comment>
<dbReference type="Proteomes" id="UP000886595">
    <property type="component" value="Unassembled WGS sequence"/>
</dbReference>
<evidence type="ECO:0000259" key="1">
    <source>
        <dbReference type="Pfam" id="PF13966"/>
    </source>
</evidence>
<proteinExistence type="predicted"/>
<sequence>MNDLEVRDLRYHGPIFTWSNKQPSSPISKKLDRILVNESWILSYPASLAHYLAPDFSDHSPGLVNLNCSLPIAGTKPFKFFNYLTGHPEFLSSVTSGWSLSVPTGWSLSSLSKKQKALKQVLKALNKNNFSGIQKLIIALSNPSEVAFLEEKLCREKLLMLKGVEEAYFHQKSRIQWLKLGDQNTSFFFKVSVSRNFFNAIHALTDLNGITHFKQILGPPLSLVVPGLLETIQVLSPFSCSDMERSALCRTSKLTHLCFADDLLIFTDGSLNSMQGSVEKSCFFSAGLNTLETSALVNSTGISQGSLPMRYLGLPLSTKKLSLLNCEPLLQKIKAKINIWTAKYLSFAGRLQMISSVISGIINFWCAAFVLPVECINQINSLCAAYLWKGSLDGRYNARVAWDSVTTPKSEGGLGLKNIRIWNRTCLLKLLWMLFFKQESIWSAWIQDNVIKDSSFWNLKEHQSHTWIFKQILESNLASQWLRIIPGNGISCHFWTTPWSPFGPLLSYIGPQGPRQAGIPLNSTLASLWNGHSWRISPARSSEMEALHIHLTSLVLSTAPDTPTWNASSSLVAASNKFISSQVYNLLRETRPLVPWRNIVWLKRGIPKHKLQTWLFTLNRCPTMDRLITWGFKLIRYIDYLGIQTDSVCLLCNSLPESRDHIFFDCNFSDLVWGPIASKLRFNGPSGWSDTIAALLSLSGDKHLRYLTILAWQITIYELWRERNHRLHRQRFSAPETIINTIQLTIKNRIQSFREANPLDSSACMQLWFSFRLFIGVFRFGRRRRLIDARLRPGLL</sequence>
<dbReference type="PANTHER" id="PTHR33116">
    <property type="entry name" value="REVERSE TRANSCRIPTASE ZINC-BINDING DOMAIN-CONTAINING PROTEIN-RELATED-RELATED"/>
    <property type="match status" value="1"/>
</dbReference>